<dbReference type="KEGG" id="tmu:111819247"/>
<dbReference type="SUPFAM" id="SSF48726">
    <property type="entry name" value="Immunoglobulin"/>
    <property type="match status" value="1"/>
</dbReference>
<dbReference type="InterPro" id="IPR015631">
    <property type="entry name" value="CD2/SLAM_rcpt"/>
</dbReference>
<keyword evidence="2 6" id="KW-0732">Signal</keyword>
<organism evidence="8 9">
    <name type="scientific">Trichechus manatus latirostris</name>
    <name type="common">Florida manatee</name>
    <dbReference type="NCBI Taxonomy" id="127582"/>
    <lineage>
        <taxon>Eukaryota</taxon>
        <taxon>Metazoa</taxon>
        <taxon>Chordata</taxon>
        <taxon>Craniata</taxon>
        <taxon>Vertebrata</taxon>
        <taxon>Euteleostomi</taxon>
        <taxon>Mammalia</taxon>
        <taxon>Eutheria</taxon>
        <taxon>Afrotheria</taxon>
        <taxon>Sirenia</taxon>
        <taxon>Trichechidae</taxon>
        <taxon>Trichechus</taxon>
    </lineage>
</organism>
<evidence type="ECO:0000256" key="3">
    <source>
        <dbReference type="ARBA" id="ARBA00023136"/>
    </source>
</evidence>
<keyword evidence="5" id="KW-1133">Transmembrane helix</keyword>
<name>A0A2Y9QHV2_TRIMA</name>
<keyword evidence="4" id="KW-0325">Glycoprotein</keyword>
<dbReference type="InParanoid" id="A0A2Y9QHV2"/>
<evidence type="ECO:0000256" key="5">
    <source>
        <dbReference type="SAM" id="Phobius"/>
    </source>
</evidence>
<keyword evidence="8" id="KW-1185">Reference proteome</keyword>
<evidence type="ECO:0000259" key="7">
    <source>
        <dbReference type="PROSITE" id="PS50835"/>
    </source>
</evidence>
<dbReference type="PANTHER" id="PTHR12080:SF121">
    <property type="entry name" value="IG-LIKE DOMAIN-CONTAINING PROTEIN-RELATED"/>
    <property type="match status" value="1"/>
</dbReference>
<feature type="domain" description="Ig-like" evidence="7">
    <location>
        <begin position="144"/>
        <end position="228"/>
    </location>
</feature>
<keyword evidence="3 5" id="KW-0472">Membrane</keyword>
<dbReference type="RefSeq" id="XP_023581362.1">
    <property type="nucleotide sequence ID" value="XM_023725594.1"/>
</dbReference>
<evidence type="ECO:0000313" key="8">
    <source>
        <dbReference type="Proteomes" id="UP000248480"/>
    </source>
</evidence>
<dbReference type="PROSITE" id="PS50835">
    <property type="entry name" value="IG_LIKE"/>
    <property type="match status" value="1"/>
</dbReference>
<evidence type="ECO:0000256" key="6">
    <source>
        <dbReference type="SAM" id="SignalP"/>
    </source>
</evidence>
<feature type="signal peptide" evidence="6">
    <location>
        <begin position="1"/>
        <end position="26"/>
    </location>
</feature>
<dbReference type="GeneID" id="111819247"/>
<accession>A0A2Y9QHV2</accession>
<evidence type="ECO:0000313" key="9">
    <source>
        <dbReference type="RefSeq" id="XP_023581362.1"/>
    </source>
</evidence>
<evidence type="ECO:0000256" key="1">
    <source>
        <dbReference type="ARBA" id="ARBA00004370"/>
    </source>
</evidence>
<feature type="transmembrane region" description="Helical" evidence="5">
    <location>
        <begin position="314"/>
        <end position="333"/>
    </location>
</feature>
<dbReference type="AlphaFoldDB" id="A0A2Y9QHV2"/>
<dbReference type="InterPro" id="IPR013783">
    <property type="entry name" value="Ig-like_fold"/>
</dbReference>
<keyword evidence="5" id="KW-0812">Transmembrane</keyword>
<evidence type="ECO:0000256" key="4">
    <source>
        <dbReference type="ARBA" id="ARBA00023180"/>
    </source>
</evidence>
<evidence type="ECO:0000256" key="2">
    <source>
        <dbReference type="ARBA" id="ARBA00022729"/>
    </source>
</evidence>
<dbReference type="InterPro" id="IPR036179">
    <property type="entry name" value="Ig-like_dom_sf"/>
</dbReference>
<dbReference type="PANTHER" id="PTHR12080">
    <property type="entry name" value="SIGNALING LYMPHOCYTIC ACTIVATION MOLECULE"/>
    <property type="match status" value="1"/>
</dbReference>
<protein>
    <submittedName>
        <fullName evidence="9">Uncharacterized protein LOC111819247 isoform X1</fullName>
    </submittedName>
</protein>
<sequence>MDSLLTRWYFTQILMLKFSLILGVQTVKELHSPCTLNRTVGESAQLQLNSSLPLTIREIEWSWISEDEKNQLLVSWRPNTTDPAWYDFEDKYKHRFSLTELAFLSIRNLTAEMSGLYEAKIKFSSGKFQEDIVRLCVYEPIPQPQVLIHSSSKTSGWCNFTLECGTPGATENLTVTWLGKGLPGHLEKRGTQEPTPNSRIVSLSLPLSQVNTHVICVVSNPADQKNATLDLGSICLWRGSLWSKWLWKGIFATVLVVILGAGVWIWKRRKTETEKDQHQEEQWSYTEPRADLGGEHCLLDDQDKNLRRTPGSRAHGDIVVLCFFCFNLSLWYLCYACSNQKTKTNLLLLS</sequence>
<proteinExistence type="predicted"/>
<comment type="subcellular location">
    <subcellularLocation>
        <location evidence="1">Membrane</location>
    </subcellularLocation>
</comment>
<feature type="transmembrane region" description="Helical" evidence="5">
    <location>
        <begin position="245"/>
        <end position="266"/>
    </location>
</feature>
<dbReference type="InterPro" id="IPR007110">
    <property type="entry name" value="Ig-like_dom"/>
</dbReference>
<reference evidence="9" key="1">
    <citation type="submission" date="2025-08" db="UniProtKB">
        <authorList>
            <consortium name="RefSeq"/>
        </authorList>
    </citation>
    <scope>IDENTIFICATION</scope>
</reference>
<dbReference type="GO" id="GO:0016020">
    <property type="term" value="C:membrane"/>
    <property type="evidence" value="ECO:0007669"/>
    <property type="project" value="UniProtKB-SubCell"/>
</dbReference>
<gene>
    <name evidence="9" type="primary">LOC111819247</name>
</gene>
<dbReference type="Gene3D" id="2.60.40.10">
    <property type="entry name" value="Immunoglobulins"/>
    <property type="match status" value="2"/>
</dbReference>
<dbReference type="Proteomes" id="UP000248480">
    <property type="component" value="Unplaced"/>
</dbReference>
<feature type="chain" id="PRO_5016008451" evidence="6">
    <location>
        <begin position="27"/>
        <end position="350"/>
    </location>
</feature>